<evidence type="ECO:0000313" key="5">
    <source>
        <dbReference type="Proteomes" id="UP000009222"/>
    </source>
</evidence>
<dbReference type="InParanoid" id="F5YBZ6"/>
<dbReference type="InterPro" id="IPR002110">
    <property type="entry name" value="Ankyrin_rpt"/>
</dbReference>
<dbReference type="HOGENOM" id="CLU_1502836_0_0_12"/>
<dbReference type="SUPFAM" id="SSF48403">
    <property type="entry name" value="Ankyrin repeat"/>
    <property type="match status" value="1"/>
</dbReference>
<dbReference type="STRING" id="545695.TREAZ_1808"/>
<keyword evidence="2 3" id="KW-0040">ANK repeat</keyword>
<feature type="repeat" description="ANK" evidence="3">
    <location>
        <begin position="123"/>
        <end position="155"/>
    </location>
</feature>
<dbReference type="PANTHER" id="PTHR24171:SF11">
    <property type="entry name" value="26S PROTEASOME NON-ATPASE REGULATORY SUBUNIT 10"/>
    <property type="match status" value="1"/>
</dbReference>
<dbReference type="InterPro" id="IPR036770">
    <property type="entry name" value="Ankyrin_rpt-contain_sf"/>
</dbReference>
<dbReference type="Pfam" id="PF12796">
    <property type="entry name" value="Ank_2"/>
    <property type="match status" value="1"/>
</dbReference>
<organism evidence="4 5">
    <name type="scientific">Leadbettera azotonutricia (strain ATCC BAA-888 / DSM 13862 / ZAS-9)</name>
    <name type="common">Treponema azotonutricium</name>
    <dbReference type="NCBI Taxonomy" id="545695"/>
    <lineage>
        <taxon>Bacteria</taxon>
        <taxon>Pseudomonadati</taxon>
        <taxon>Spirochaetota</taxon>
        <taxon>Spirochaetia</taxon>
        <taxon>Spirochaetales</taxon>
        <taxon>Breznakiellaceae</taxon>
        <taxon>Leadbettera</taxon>
    </lineage>
</organism>
<accession>F5YBZ6</accession>
<dbReference type="GO" id="GO:0085020">
    <property type="term" value="P:protein K6-linked ubiquitination"/>
    <property type="evidence" value="ECO:0007669"/>
    <property type="project" value="TreeGrafter"/>
</dbReference>
<sequence length="179" mass="20073">MRITLETKFYKGQDKKTPCKTSFLTIYYSKLMKRHVRIALILASFLPLGTVFAQDFPPTAILNAAYKGDVEMVRLILATKPDPDVRDHFGASAVHEAIFESNLEVIQLLLDSGFDVNAQVASNGYTPLHYAVWLNKPDAVKLLLSYNADKTIKDKKGFTPLEKATKEGKRDLVIALSRK</sequence>
<dbReference type="Proteomes" id="UP000009222">
    <property type="component" value="Chromosome"/>
</dbReference>
<keyword evidence="5" id="KW-1185">Reference proteome</keyword>
<evidence type="ECO:0000256" key="2">
    <source>
        <dbReference type="ARBA" id="ARBA00023043"/>
    </source>
</evidence>
<gene>
    <name evidence="4" type="ordered locus">TREAZ_1808</name>
</gene>
<evidence type="ECO:0000313" key="4">
    <source>
        <dbReference type="EMBL" id="AEF82622.1"/>
    </source>
</evidence>
<dbReference type="Gene3D" id="1.25.40.20">
    <property type="entry name" value="Ankyrin repeat-containing domain"/>
    <property type="match status" value="1"/>
</dbReference>
<dbReference type="GO" id="GO:0004842">
    <property type="term" value="F:ubiquitin-protein transferase activity"/>
    <property type="evidence" value="ECO:0007669"/>
    <property type="project" value="TreeGrafter"/>
</dbReference>
<reference evidence="5" key="1">
    <citation type="submission" date="2009-12" db="EMBL/GenBank/DDBJ databases">
        <title>Complete sequence of Treponema azotonutricium strain ZAS-9.</title>
        <authorList>
            <person name="Tetu S.G."/>
            <person name="Matson E."/>
            <person name="Ren Q."/>
            <person name="Seshadri R."/>
            <person name="Elbourne L."/>
            <person name="Hassan K.A."/>
            <person name="Durkin A."/>
            <person name="Radune D."/>
            <person name="Mohamoud Y."/>
            <person name="Shay R."/>
            <person name="Jin S."/>
            <person name="Zhang X."/>
            <person name="Lucey K."/>
            <person name="Ballor N.R."/>
            <person name="Ottesen E."/>
            <person name="Rosenthal R."/>
            <person name="Allen A."/>
            <person name="Leadbetter J.R."/>
            <person name="Paulsen I.T."/>
        </authorList>
    </citation>
    <scope>NUCLEOTIDE SEQUENCE [LARGE SCALE GENOMIC DNA]</scope>
    <source>
        <strain evidence="5">ATCC BAA-888 / DSM 13862 / ZAS-9</strain>
    </source>
</reference>
<dbReference type="eggNOG" id="COG0666">
    <property type="taxonomic scope" value="Bacteria"/>
</dbReference>
<dbReference type="PROSITE" id="PS50297">
    <property type="entry name" value="ANK_REP_REGION"/>
    <property type="match status" value="2"/>
</dbReference>
<dbReference type="AlphaFoldDB" id="F5YBZ6"/>
<keyword evidence="1" id="KW-0677">Repeat</keyword>
<dbReference type="PROSITE" id="PS50088">
    <property type="entry name" value="ANK_REPEAT"/>
    <property type="match status" value="2"/>
</dbReference>
<evidence type="ECO:0000256" key="1">
    <source>
        <dbReference type="ARBA" id="ARBA00022737"/>
    </source>
</evidence>
<dbReference type="EMBL" id="CP001841">
    <property type="protein sequence ID" value="AEF82622.1"/>
    <property type="molecule type" value="Genomic_DNA"/>
</dbReference>
<feature type="repeat" description="ANK" evidence="3">
    <location>
        <begin position="89"/>
        <end position="121"/>
    </location>
</feature>
<reference evidence="4 5" key="2">
    <citation type="journal article" date="2011" name="ISME J.">
        <title>RNA-seq reveals cooperative metabolic interactions between two termite-gut spirochete species in co-culture.</title>
        <authorList>
            <person name="Rosenthal A.Z."/>
            <person name="Matson E.G."/>
            <person name="Eldar A."/>
            <person name="Leadbetter J.R."/>
        </authorList>
    </citation>
    <scope>NUCLEOTIDE SEQUENCE [LARGE SCALE GENOMIC DNA]</scope>
    <source>
        <strain evidence="5">ATCC BAA-888 / DSM 13862 / ZAS-9</strain>
    </source>
</reference>
<dbReference type="PANTHER" id="PTHR24171">
    <property type="entry name" value="ANKYRIN REPEAT DOMAIN-CONTAINING PROTEIN 39-RELATED"/>
    <property type="match status" value="1"/>
</dbReference>
<protein>
    <submittedName>
        <fullName evidence="4">Ankyrin repeat protein</fullName>
    </submittedName>
</protein>
<dbReference type="KEGG" id="taz:TREAZ_1808"/>
<proteinExistence type="predicted"/>
<name>F5YBZ6_LEAAZ</name>
<dbReference type="SMART" id="SM00248">
    <property type="entry name" value="ANK"/>
    <property type="match status" value="3"/>
</dbReference>
<evidence type="ECO:0000256" key="3">
    <source>
        <dbReference type="PROSITE-ProRule" id="PRU00023"/>
    </source>
</evidence>